<keyword evidence="3" id="KW-1185">Reference proteome</keyword>
<accession>A0AAN6UUW9</accession>
<evidence type="ECO:0000313" key="2">
    <source>
        <dbReference type="EMBL" id="KAK4139050.1"/>
    </source>
</evidence>
<dbReference type="EMBL" id="MU853731">
    <property type="protein sequence ID" value="KAK4139050.1"/>
    <property type="molecule type" value="Genomic_DNA"/>
</dbReference>
<dbReference type="InterPro" id="IPR013087">
    <property type="entry name" value="Znf_C2H2_type"/>
</dbReference>
<evidence type="ECO:0000313" key="3">
    <source>
        <dbReference type="Proteomes" id="UP001302676"/>
    </source>
</evidence>
<proteinExistence type="predicted"/>
<reference evidence="2" key="2">
    <citation type="submission" date="2023-05" db="EMBL/GenBank/DDBJ databases">
        <authorList>
            <consortium name="Lawrence Berkeley National Laboratory"/>
            <person name="Steindorff A."/>
            <person name="Hensen N."/>
            <person name="Bonometti L."/>
            <person name="Westerberg I."/>
            <person name="Brannstrom I.O."/>
            <person name="Guillou S."/>
            <person name="Cros-Aarteil S."/>
            <person name="Calhoun S."/>
            <person name="Haridas S."/>
            <person name="Kuo A."/>
            <person name="Mondo S."/>
            <person name="Pangilinan J."/>
            <person name="Riley R."/>
            <person name="Labutti K."/>
            <person name="Andreopoulos B."/>
            <person name="Lipzen A."/>
            <person name="Chen C."/>
            <person name="Yanf M."/>
            <person name="Daum C."/>
            <person name="Ng V."/>
            <person name="Clum A."/>
            <person name="Ohm R."/>
            <person name="Martin F."/>
            <person name="Silar P."/>
            <person name="Natvig D."/>
            <person name="Lalanne C."/>
            <person name="Gautier V."/>
            <person name="Ament-Velasquez S.L."/>
            <person name="Kruys A."/>
            <person name="Hutchinson M.I."/>
            <person name="Powell A.J."/>
            <person name="Barry K."/>
            <person name="Miller A.N."/>
            <person name="Grigoriev I.V."/>
            <person name="Debuchy R."/>
            <person name="Gladieux P."/>
            <person name="Thoren M.H."/>
            <person name="Johannesson H."/>
        </authorList>
    </citation>
    <scope>NUCLEOTIDE SEQUENCE</scope>
    <source>
        <strain evidence="2">CBS 141.50</strain>
    </source>
</reference>
<dbReference type="Proteomes" id="UP001302676">
    <property type="component" value="Unassembled WGS sequence"/>
</dbReference>
<protein>
    <recommendedName>
        <fullName evidence="1">C2H2-type domain-containing protein</fullName>
    </recommendedName>
</protein>
<evidence type="ECO:0000259" key="1">
    <source>
        <dbReference type="PROSITE" id="PS00028"/>
    </source>
</evidence>
<dbReference type="RefSeq" id="XP_062632421.1">
    <property type="nucleotide sequence ID" value="XM_062778767.1"/>
</dbReference>
<dbReference type="AlphaFoldDB" id="A0AAN6UUW9"/>
<sequence length="216" mass="24146">MPITTVLRGFKIPIPVLDRFLESNGVYPTEGIPPIYDRVLARPDPNIPTIDPFVALIRSKLTSFSPEAAASFHNQNAHVFIAEHGGLPRAKHAYVAYAYLMVFAQRQLDLARDLPEQAPPGWRELREEMMGFATAEDEGLMNSPGVQATVERQDSATGLFVVSTEERDFPETEHSFRDSDRKCNVCGDDLGGWFNLQGHKKQVHGMSIKRALPEDL</sequence>
<dbReference type="PROSITE" id="PS00028">
    <property type="entry name" value="ZINC_FINGER_C2H2_1"/>
    <property type="match status" value="1"/>
</dbReference>
<dbReference type="GeneID" id="87815380"/>
<organism evidence="2 3">
    <name type="scientific">Dichotomopilus funicola</name>
    <dbReference type="NCBI Taxonomy" id="1934379"/>
    <lineage>
        <taxon>Eukaryota</taxon>
        <taxon>Fungi</taxon>
        <taxon>Dikarya</taxon>
        <taxon>Ascomycota</taxon>
        <taxon>Pezizomycotina</taxon>
        <taxon>Sordariomycetes</taxon>
        <taxon>Sordariomycetidae</taxon>
        <taxon>Sordariales</taxon>
        <taxon>Chaetomiaceae</taxon>
        <taxon>Dichotomopilus</taxon>
    </lineage>
</organism>
<gene>
    <name evidence="2" type="ORF">C8A04DRAFT_16209</name>
</gene>
<name>A0AAN6UUW9_9PEZI</name>
<feature type="domain" description="C2H2-type" evidence="1">
    <location>
        <begin position="183"/>
        <end position="204"/>
    </location>
</feature>
<comment type="caution">
    <text evidence="2">The sequence shown here is derived from an EMBL/GenBank/DDBJ whole genome shotgun (WGS) entry which is preliminary data.</text>
</comment>
<reference evidence="2" key="1">
    <citation type="journal article" date="2023" name="Mol. Phylogenet. Evol.">
        <title>Genome-scale phylogeny and comparative genomics of the fungal order Sordariales.</title>
        <authorList>
            <person name="Hensen N."/>
            <person name="Bonometti L."/>
            <person name="Westerberg I."/>
            <person name="Brannstrom I.O."/>
            <person name="Guillou S."/>
            <person name="Cros-Aarteil S."/>
            <person name="Calhoun S."/>
            <person name="Haridas S."/>
            <person name="Kuo A."/>
            <person name="Mondo S."/>
            <person name="Pangilinan J."/>
            <person name="Riley R."/>
            <person name="LaButti K."/>
            <person name="Andreopoulos B."/>
            <person name="Lipzen A."/>
            <person name="Chen C."/>
            <person name="Yan M."/>
            <person name="Daum C."/>
            <person name="Ng V."/>
            <person name="Clum A."/>
            <person name="Steindorff A."/>
            <person name="Ohm R.A."/>
            <person name="Martin F."/>
            <person name="Silar P."/>
            <person name="Natvig D.O."/>
            <person name="Lalanne C."/>
            <person name="Gautier V."/>
            <person name="Ament-Velasquez S.L."/>
            <person name="Kruys A."/>
            <person name="Hutchinson M.I."/>
            <person name="Powell A.J."/>
            <person name="Barry K."/>
            <person name="Miller A.N."/>
            <person name="Grigoriev I.V."/>
            <person name="Debuchy R."/>
            <person name="Gladieux P."/>
            <person name="Hiltunen Thoren M."/>
            <person name="Johannesson H."/>
        </authorList>
    </citation>
    <scope>NUCLEOTIDE SEQUENCE</scope>
    <source>
        <strain evidence="2">CBS 141.50</strain>
    </source>
</reference>